<organism evidence="3 4">
    <name type="scientific">Oceanidesulfovibrio marinus</name>
    <dbReference type="NCBI Taxonomy" id="370038"/>
    <lineage>
        <taxon>Bacteria</taxon>
        <taxon>Pseudomonadati</taxon>
        <taxon>Thermodesulfobacteriota</taxon>
        <taxon>Desulfovibrionia</taxon>
        <taxon>Desulfovibrionales</taxon>
        <taxon>Desulfovibrionaceae</taxon>
        <taxon>Oceanidesulfovibrio</taxon>
    </lineage>
</organism>
<reference evidence="2 5" key="2">
    <citation type="submission" date="2019-04" db="EMBL/GenBank/DDBJ databases">
        <title>Isolation and culture of sulfate reducing bacteria from the cold seep of the South China Sea.</title>
        <authorList>
            <person name="Sun C."/>
            <person name="Liu R."/>
        </authorList>
    </citation>
    <scope>NUCLEOTIDE SEQUENCE [LARGE SCALE GENOMIC DNA]</scope>
    <source>
        <strain evidence="2 5">CS1</strain>
    </source>
</reference>
<dbReference type="Proteomes" id="UP000503251">
    <property type="component" value="Chromosome"/>
</dbReference>
<dbReference type="AlphaFoldDB" id="A0A6P1ZGZ1"/>
<evidence type="ECO:0000313" key="4">
    <source>
        <dbReference type="Proteomes" id="UP000434052"/>
    </source>
</evidence>
<dbReference type="Proteomes" id="UP000434052">
    <property type="component" value="Unassembled WGS sequence"/>
</dbReference>
<evidence type="ECO:0000313" key="5">
    <source>
        <dbReference type="Proteomes" id="UP000503251"/>
    </source>
</evidence>
<dbReference type="OrthoDB" id="5458356at2"/>
<dbReference type="EMBL" id="QMIF01000011">
    <property type="protein sequence ID" value="TVM32301.1"/>
    <property type="molecule type" value="Genomic_DNA"/>
</dbReference>
<proteinExistence type="predicted"/>
<accession>A0A6P1ZGZ1</accession>
<dbReference type="EMBL" id="CP039543">
    <property type="protein sequence ID" value="QJT10352.1"/>
    <property type="molecule type" value="Genomic_DNA"/>
</dbReference>
<evidence type="ECO:0000313" key="3">
    <source>
        <dbReference type="EMBL" id="TVM32301.1"/>
    </source>
</evidence>
<evidence type="ECO:0000256" key="1">
    <source>
        <dbReference type="SAM" id="MobiDB-lite"/>
    </source>
</evidence>
<feature type="region of interest" description="Disordered" evidence="1">
    <location>
        <begin position="120"/>
        <end position="146"/>
    </location>
</feature>
<protein>
    <submittedName>
        <fullName evidence="3">Uncharacterized protein</fullName>
    </submittedName>
</protein>
<keyword evidence="5" id="KW-1185">Reference proteome</keyword>
<reference evidence="3 4" key="1">
    <citation type="submission" date="2018-06" db="EMBL/GenBank/DDBJ databases">
        <title>Complete genome of Desulfovibrio marinus P48SEP.</title>
        <authorList>
            <person name="Crispim J.S."/>
            <person name="Vidigal P.M.P."/>
            <person name="Silva L.C.F."/>
            <person name="Araujo L.C."/>
            <person name="Laguardia C.N."/>
            <person name="Dias R.S."/>
            <person name="Sousa M.P."/>
            <person name="Paula S.O."/>
            <person name="Silva C."/>
        </authorList>
    </citation>
    <scope>NUCLEOTIDE SEQUENCE [LARGE SCALE GENOMIC DNA]</scope>
    <source>
        <strain evidence="3 4">P48SEP</strain>
    </source>
</reference>
<name>A0A6P1ZGZ1_9BACT</name>
<feature type="compositionally biased region" description="Basic and acidic residues" evidence="1">
    <location>
        <begin position="120"/>
        <end position="130"/>
    </location>
</feature>
<dbReference type="RefSeq" id="WP_144306312.1">
    <property type="nucleotide sequence ID" value="NZ_CP039543.1"/>
</dbReference>
<gene>
    <name evidence="3" type="ORF">DQK91_15585</name>
    <name evidence="2" type="ORF">E8L03_16070</name>
</gene>
<sequence length="146" mass="16793">MIVIYDFEKTVAEERDRYFIEAGGKRIPLNIEKANLFFSAAIEKYSTYKNYQEALETDEAVYNELVEALSGMTTIPENPYPDVTDKEFVLLFLRFLFNINQRYTKRFLCDAYIIGDSPEHHHHDHDDLGKHKPGGHGHGHGGGCCH</sequence>
<evidence type="ECO:0000313" key="2">
    <source>
        <dbReference type="EMBL" id="QJT10352.1"/>
    </source>
</evidence>